<sequence>MDLKWVPLPFPSSIPPGAMGSSNIANPQPSSKTMSVRNLCKIVTDLTGVTDVEEREKEKKGDRFNRRPQNGEAGNYISSHYNRRIYLRWPEHACP</sequence>
<evidence type="ECO:0000313" key="3">
    <source>
        <dbReference type="Proteomes" id="UP000055045"/>
    </source>
</evidence>
<feature type="region of interest" description="Disordered" evidence="1">
    <location>
        <begin position="50"/>
        <end position="76"/>
    </location>
</feature>
<organism evidence="2 3">
    <name type="scientific">Penicillium freii</name>
    <dbReference type="NCBI Taxonomy" id="48697"/>
    <lineage>
        <taxon>Eukaryota</taxon>
        <taxon>Fungi</taxon>
        <taxon>Dikarya</taxon>
        <taxon>Ascomycota</taxon>
        <taxon>Pezizomycotina</taxon>
        <taxon>Eurotiomycetes</taxon>
        <taxon>Eurotiomycetidae</taxon>
        <taxon>Eurotiales</taxon>
        <taxon>Aspergillaceae</taxon>
        <taxon>Penicillium</taxon>
    </lineage>
</organism>
<dbReference type="Proteomes" id="UP000055045">
    <property type="component" value="Unassembled WGS sequence"/>
</dbReference>
<evidence type="ECO:0000313" key="2">
    <source>
        <dbReference type="EMBL" id="KUM65852.1"/>
    </source>
</evidence>
<gene>
    <name evidence="2" type="ORF">ACN42_g1186</name>
</gene>
<name>A0A101MSG8_PENFR</name>
<feature type="compositionally biased region" description="Basic and acidic residues" evidence="1">
    <location>
        <begin position="52"/>
        <end position="65"/>
    </location>
</feature>
<comment type="caution">
    <text evidence="2">The sequence shown here is derived from an EMBL/GenBank/DDBJ whole genome shotgun (WGS) entry which is preliminary data.</text>
</comment>
<dbReference type="AlphaFoldDB" id="A0A101MSG8"/>
<accession>A0A101MSG8</accession>
<protein>
    <submittedName>
        <fullName evidence="2">Uncharacterized protein</fullName>
    </submittedName>
</protein>
<evidence type="ECO:0000256" key="1">
    <source>
        <dbReference type="SAM" id="MobiDB-lite"/>
    </source>
</evidence>
<keyword evidence="3" id="KW-1185">Reference proteome</keyword>
<reference evidence="2 3" key="1">
    <citation type="submission" date="2015-10" db="EMBL/GenBank/DDBJ databases">
        <title>Genome sequencing of Penicillium freii.</title>
        <authorList>
            <person name="Nguyen H.D."/>
            <person name="Visagie C.M."/>
            <person name="Seifert K.A."/>
        </authorList>
    </citation>
    <scope>NUCLEOTIDE SEQUENCE [LARGE SCALE GENOMIC DNA]</scope>
    <source>
        <strain evidence="2 3">DAOM 242723</strain>
    </source>
</reference>
<proteinExistence type="predicted"/>
<dbReference type="EMBL" id="LLXE01000018">
    <property type="protein sequence ID" value="KUM65852.1"/>
    <property type="molecule type" value="Genomic_DNA"/>
</dbReference>